<feature type="compositionally biased region" description="Basic and acidic residues" evidence="10">
    <location>
        <begin position="756"/>
        <end position="774"/>
    </location>
</feature>
<dbReference type="CDD" id="cd00063">
    <property type="entry name" value="FN3"/>
    <property type="match status" value="1"/>
</dbReference>
<keyword evidence="6 11" id="KW-1133">Transmembrane helix</keyword>
<keyword evidence="7 11" id="KW-0472">Membrane</keyword>
<evidence type="ECO:0000256" key="2">
    <source>
        <dbReference type="ARBA" id="ARBA00008921"/>
    </source>
</evidence>
<sequence>MDFFIRVWQVVFLLLFSVKFCDCYRVSCVGKLIVDSDVIHLGSNLTVGCQSNTEHCGRHFAIVFNGETIFETINCSVIRTQIVINEPSFWLLCKVKEGDTWHTVCGQDFKAGYPPGKPKFSCVAYQNSEYVNCSLAVTTETYLFTNFIVTFYNSTSQFLQYAMNKDGHVSIPRSLFVENMTYKVHVRGHNALGESHSTFNFSIWDIVIPSTPDIARVVFQNGALSPTICWNGSEDILKPILRFREAHDRQDWDQGSVKELQAGCILMQEALEPLSPYQFELRVCVTSTNCSMWSHPFNITSPGIAPSHKLDVWRVIHRTSTHGPLNVTVLWKRYKPEYYSGDLLYYKLSYKEEGKIHELNCPAHVTHQTLQLNAAEVNISAVTAAGSSSPAPVSLIYTGKPAPMITNLVPAAGGSVLLAWDVSHYSEEVEGILGFVVQWQQSTMHLEWKRLGKDYNFTFLQGMRAGVLYNISLYTEEASGVSDPAFVQRHRDKRLLQNQTVPNAFPRRLTLELHGQQECVDILVSAWNSAGEGPKGKHVTCCCHSELSYITGSDTTTGGMIAGICLAAAVPMVILANLMYLKCVRQRMMKMCMSIGVSWIFENLPKFDNSNAIKLLKDDSHGPWEALPGDNDPPLTPIEEVSLSLERQDSYPTVLHVTETPTTDLFCIDSPYKPQLLTASQRNEDFSETTDEELKEEDQFPFLASPSHHDFSWDLTSIPVIHGRLNSFLAMDGALGSLGILEDLLAPPQTASNKDGGGREWEDCGNKRYRPEHF</sequence>
<dbReference type="InterPro" id="IPR003961">
    <property type="entry name" value="FN3_dom"/>
</dbReference>
<accession>A0A7J6CZB0</accession>
<evidence type="ECO:0000256" key="9">
    <source>
        <dbReference type="ARBA" id="ARBA00023180"/>
    </source>
</evidence>
<feature type="region of interest" description="Disordered" evidence="10">
    <location>
        <begin position="749"/>
        <end position="774"/>
    </location>
</feature>
<proteinExistence type="inferred from homology"/>
<feature type="domain" description="Fibronectin type-III" evidence="13">
    <location>
        <begin position="208"/>
        <end position="304"/>
    </location>
</feature>
<evidence type="ECO:0000256" key="3">
    <source>
        <dbReference type="ARBA" id="ARBA00022692"/>
    </source>
</evidence>
<dbReference type="PANTHER" id="PTHR48423:SF2">
    <property type="entry name" value="INTERLEUKIN-12 RECEPTOR SUBUNIT BETA-2"/>
    <property type="match status" value="1"/>
</dbReference>
<name>A0A7J6CZB0_9TELE</name>
<feature type="signal peptide" evidence="12">
    <location>
        <begin position="1"/>
        <end position="23"/>
    </location>
</feature>
<dbReference type="SUPFAM" id="SSF49265">
    <property type="entry name" value="Fibronectin type III"/>
    <property type="match status" value="3"/>
</dbReference>
<feature type="transmembrane region" description="Helical" evidence="11">
    <location>
        <begin position="560"/>
        <end position="581"/>
    </location>
</feature>
<evidence type="ECO:0000256" key="11">
    <source>
        <dbReference type="SAM" id="Phobius"/>
    </source>
</evidence>
<evidence type="ECO:0000256" key="12">
    <source>
        <dbReference type="SAM" id="SignalP"/>
    </source>
</evidence>
<gene>
    <name evidence="14" type="ORF">G5714_007076</name>
</gene>
<evidence type="ECO:0000313" key="14">
    <source>
        <dbReference type="EMBL" id="KAF4112281.1"/>
    </source>
</evidence>
<dbReference type="EMBL" id="JAAMOB010000006">
    <property type="protein sequence ID" value="KAF4112281.1"/>
    <property type="molecule type" value="Genomic_DNA"/>
</dbReference>
<dbReference type="Proteomes" id="UP000579812">
    <property type="component" value="Unassembled WGS sequence"/>
</dbReference>
<organism evidence="14 15">
    <name type="scientific">Onychostoma macrolepis</name>
    <dbReference type="NCBI Taxonomy" id="369639"/>
    <lineage>
        <taxon>Eukaryota</taxon>
        <taxon>Metazoa</taxon>
        <taxon>Chordata</taxon>
        <taxon>Craniata</taxon>
        <taxon>Vertebrata</taxon>
        <taxon>Euteleostomi</taxon>
        <taxon>Actinopterygii</taxon>
        <taxon>Neopterygii</taxon>
        <taxon>Teleostei</taxon>
        <taxon>Ostariophysi</taxon>
        <taxon>Cypriniformes</taxon>
        <taxon>Cyprinidae</taxon>
        <taxon>Acrossocheilinae</taxon>
        <taxon>Onychostoma</taxon>
    </lineage>
</organism>
<dbReference type="Gene3D" id="2.60.40.10">
    <property type="entry name" value="Immunoglobulins"/>
    <property type="match status" value="3"/>
</dbReference>
<dbReference type="InterPro" id="IPR013783">
    <property type="entry name" value="Ig-like_fold"/>
</dbReference>
<evidence type="ECO:0000256" key="10">
    <source>
        <dbReference type="SAM" id="MobiDB-lite"/>
    </source>
</evidence>
<evidence type="ECO:0000256" key="4">
    <source>
        <dbReference type="ARBA" id="ARBA00022729"/>
    </source>
</evidence>
<dbReference type="PANTHER" id="PTHR48423">
    <property type="entry name" value="INTERLEUKIN-27 RECEPTOR SUBUNIT ALPHA"/>
    <property type="match status" value="1"/>
</dbReference>
<keyword evidence="5" id="KW-0677">Repeat</keyword>
<comment type="caution">
    <text evidence="14">The sequence shown here is derived from an EMBL/GenBank/DDBJ whole genome shotgun (WGS) entry which is preliminary data.</text>
</comment>
<evidence type="ECO:0000313" key="15">
    <source>
        <dbReference type="Proteomes" id="UP000579812"/>
    </source>
</evidence>
<evidence type="ECO:0000256" key="1">
    <source>
        <dbReference type="ARBA" id="ARBA00004479"/>
    </source>
</evidence>
<reference evidence="14 15" key="1">
    <citation type="submission" date="2020-04" db="EMBL/GenBank/DDBJ databases">
        <title>Chromosome-level genome assembly of a cyprinid fish Onychostoma macrolepis by integration of Nanopore Sequencing, Bionano and Hi-C technology.</title>
        <authorList>
            <person name="Wang D."/>
        </authorList>
    </citation>
    <scope>NUCLEOTIDE SEQUENCE [LARGE SCALE GENOMIC DNA]</scope>
    <source>
        <strain evidence="14">SWU-2019</strain>
        <tissue evidence="14">Muscle</tissue>
    </source>
</reference>
<dbReference type="GO" id="GO:0005886">
    <property type="term" value="C:plasma membrane"/>
    <property type="evidence" value="ECO:0007669"/>
    <property type="project" value="UniProtKB-ARBA"/>
</dbReference>
<protein>
    <recommendedName>
        <fullName evidence="13">Fibronectin type-III domain-containing protein</fullName>
    </recommendedName>
</protein>
<evidence type="ECO:0000256" key="6">
    <source>
        <dbReference type="ARBA" id="ARBA00022989"/>
    </source>
</evidence>
<dbReference type="InterPro" id="IPR036116">
    <property type="entry name" value="FN3_sf"/>
</dbReference>
<comment type="similarity">
    <text evidence="2">Belongs to the type I cytokine receptor family. Type 2 subfamily.</text>
</comment>
<dbReference type="PROSITE" id="PS50853">
    <property type="entry name" value="FN3"/>
    <property type="match status" value="1"/>
</dbReference>
<feature type="chain" id="PRO_5029683990" description="Fibronectin type-III domain-containing protein" evidence="12">
    <location>
        <begin position="24"/>
        <end position="774"/>
    </location>
</feature>
<evidence type="ECO:0000256" key="8">
    <source>
        <dbReference type="ARBA" id="ARBA00023170"/>
    </source>
</evidence>
<keyword evidence="4 12" id="KW-0732">Signal</keyword>
<evidence type="ECO:0000256" key="7">
    <source>
        <dbReference type="ARBA" id="ARBA00023136"/>
    </source>
</evidence>
<keyword evidence="9" id="KW-0325">Glycoprotein</keyword>
<evidence type="ECO:0000256" key="5">
    <source>
        <dbReference type="ARBA" id="ARBA00022737"/>
    </source>
</evidence>
<keyword evidence="3 11" id="KW-0812">Transmembrane</keyword>
<dbReference type="InterPro" id="IPR052672">
    <property type="entry name" value="Type1_Cytokine_Rcpt_Type2"/>
</dbReference>
<comment type="subcellular location">
    <subcellularLocation>
        <location evidence="1">Membrane</location>
        <topology evidence="1">Single-pass type I membrane protein</topology>
    </subcellularLocation>
</comment>
<evidence type="ECO:0000259" key="13">
    <source>
        <dbReference type="PROSITE" id="PS50853"/>
    </source>
</evidence>
<keyword evidence="8" id="KW-0675">Receptor</keyword>
<keyword evidence="15" id="KW-1185">Reference proteome</keyword>
<dbReference type="AlphaFoldDB" id="A0A7J6CZB0"/>